<dbReference type="HOGENOM" id="CLU_1995676_0_0_1"/>
<protein>
    <submittedName>
        <fullName evidence="1">Uncharacterized protein</fullName>
    </submittedName>
</protein>
<gene>
    <name evidence="1" type="ORF">AMTR_s00012p00080570</name>
</gene>
<organism evidence="1 2">
    <name type="scientific">Amborella trichopoda</name>
    <dbReference type="NCBI Taxonomy" id="13333"/>
    <lineage>
        <taxon>Eukaryota</taxon>
        <taxon>Viridiplantae</taxon>
        <taxon>Streptophyta</taxon>
        <taxon>Embryophyta</taxon>
        <taxon>Tracheophyta</taxon>
        <taxon>Spermatophyta</taxon>
        <taxon>Magnoliopsida</taxon>
        <taxon>Amborellales</taxon>
        <taxon>Amborellaceae</taxon>
        <taxon>Amborella</taxon>
    </lineage>
</organism>
<proteinExistence type="predicted"/>
<keyword evidence="2" id="KW-1185">Reference proteome</keyword>
<accession>W1PCW2</accession>
<evidence type="ECO:0000313" key="1">
    <source>
        <dbReference type="EMBL" id="ERN07747.1"/>
    </source>
</evidence>
<reference evidence="2" key="1">
    <citation type="journal article" date="2013" name="Science">
        <title>The Amborella genome and the evolution of flowering plants.</title>
        <authorList>
            <consortium name="Amborella Genome Project"/>
        </authorList>
    </citation>
    <scope>NUCLEOTIDE SEQUENCE [LARGE SCALE GENOMIC DNA]</scope>
</reference>
<evidence type="ECO:0000313" key="2">
    <source>
        <dbReference type="Proteomes" id="UP000017836"/>
    </source>
</evidence>
<dbReference type="AlphaFoldDB" id="W1PCW2"/>
<name>W1PCW2_AMBTC</name>
<sequence>MQIPKKLCLSVEDGLFAILVTNDNGKSMVLNLGQASLKNNPEIYKHNELVTDGADDCEQMPLKDISSTSLKEYDDTAAPSSFLHRESTNFIEQTTTLSPEKDGEICVRDLVCFSIDFPCFDLAAL</sequence>
<dbReference type="EMBL" id="KI393609">
    <property type="protein sequence ID" value="ERN07747.1"/>
    <property type="molecule type" value="Genomic_DNA"/>
</dbReference>
<dbReference type="Proteomes" id="UP000017836">
    <property type="component" value="Unassembled WGS sequence"/>
</dbReference>
<dbReference type="Gramene" id="ERN07747">
    <property type="protein sequence ID" value="ERN07747"/>
    <property type="gene ID" value="AMTR_s00012p00080570"/>
</dbReference>